<keyword evidence="1" id="KW-0472">Membrane</keyword>
<dbReference type="Proteomes" id="UP000292345">
    <property type="component" value="Unassembled WGS sequence"/>
</dbReference>
<comment type="caution">
    <text evidence="2">The sequence shown here is derived from an EMBL/GenBank/DDBJ whole genome shotgun (WGS) entry which is preliminary data.</text>
</comment>
<dbReference type="AlphaFoldDB" id="A0A0F4QL60"/>
<dbReference type="EMBL" id="PPUZ01000025">
    <property type="protein sequence ID" value="RZM81126.1"/>
    <property type="molecule type" value="Genomic_DNA"/>
</dbReference>
<evidence type="ECO:0000313" key="3">
    <source>
        <dbReference type="EMBL" id="RZM81126.1"/>
    </source>
</evidence>
<evidence type="ECO:0000313" key="4">
    <source>
        <dbReference type="Proteomes" id="UP000033452"/>
    </source>
</evidence>
<protein>
    <submittedName>
        <fullName evidence="2">Uncharacterized protein</fullName>
    </submittedName>
</protein>
<dbReference type="Proteomes" id="UP000033452">
    <property type="component" value="Unassembled WGS sequence"/>
</dbReference>
<evidence type="ECO:0000313" key="2">
    <source>
        <dbReference type="EMBL" id="KJZ08054.1"/>
    </source>
</evidence>
<keyword evidence="1" id="KW-1133">Transmembrane helix</keyword>
<reference evidence="3 5" key="2">
    <citation type="submission" date="2018-01" db="EMBL/GenBank/DDBJ databases">
        <title>Co-occurrence of chitin degradation, pigmentation and bioactivity in marine Pseudoalteromonas.</title>
        <authorList>
            <person name="Paulsen S."/>
            <person name="Gram L."/>
            <person name="Machado H."/>
        </authorList>
    </citation>
    <scope>NUCLEOTIDE SEQUENCE [LARGE SCALE GENOMIC DNA]</scope>
    <source>
        <strain evidence="3 5">S1946</strain>
    </source>
</reference>
<dbReference type="OrthoDB" id="6315735at2"/>
<keyword evidence="1" id="KW-0812">Transmembrane</keyword>
<feature type="transmembrane region" description="Helical" evidence="1">
    <location>
        <begin position="6"/>
        <end position="24"/>
    </location>
</feature>
<feature type="transmembrane region" description="Helical" evidence="1">
    <location>
        <begin position="36"/>
        <end position="54"/>
    </location>
</feature>
<evidence type="ECO:0000313" key="5">
    <source>
        <dbReference type="Proteomes" id="UP000292345"/>
    </source>
</evidence>
<evidence type="ECO:0000256" key="1">
    <source>
        <dbReference type="SAM" id="Phobius"/>
    </source>
</evidence>
<proteinExistence type="predicted"/>
<dbReference type="RefSeq" id="WP_046005527.1">
    <property type="nucleotide sequence ID" value="NZ_JXYA01000029.1"/>
</dbReference>
<accession>A0A0F4QL60</accession>
<keyword evidence="4" id="KW-1185">Reference proteome</keyword>
<dbReference type="PATRIC" id="fig|43658.5.peg.2865"/>
<reference evidence="2 4" key="1">
    <citation type="journal article" date="2015" name="BMC Genomics">
        <title>Genome mining reveals unlocked bioactive potential of marine Gram-negative bacteria.</title>
        <authorList>
            <person name="Machado H."/>
            <person name="Sonnenschein E.C."/>
            <person name="Melchiorsen J."/>
            <person name="Gram L."/>
        </authorList>
    </citation>
    <scope>NUCLEOTIDE SEQUENCE [LARGE SCALE GENOMIC DNA]</scope>
    <source>
        <strain evidence="2 4">S2471</strain>
    </source>
</reference>
<sequence>MNVLIILGSLVVALLILIPLLEKYQSRMGLDKMQKYGKYILPLVMVSIVIRLIYDMVQG</sequence>
<gene>
    <name evidence="3" type="ORF">C3B51_09805</name>
    <name evidence="2" type="ORF">TW77_13575</name>
</gene>
<dbReference type="EMBL" id="JXYA01000029">
    <property type="protein sequence ID" value="KJZ08054.1"/>
    <property type="molecule type" value="Genomic_DNA"/>
</dbReference>
<name>A0A0F4QL60_9GAMM</name>
<organism evidence="2 4">
    <name type="scientific">Pseudoalteromonas rubra</name>
    <dbReference type="NCBI Taxonomy" id="43658"/>
    <lineage>
        <taxon>Bacteria</taxon>
        <taxon>Pseudomonadati</taxon>
        <taxon>Pseudomonadota</taxon>
        <taxon>Gammaproteobacteria</taxon>
        <taxon>Alteromonadales</taxon>
        <taxon>Pseudoalteromonadaceae</taxon>
        <taxon>Pseudoalteromonas</taxon>
    </lineage>
</organism>